<feature type="repeat" description="PPR" evidence="2">
    <location>
        <begin position="889"/>
        <end position="923"/>
    </location>
</feature>
<dbReference type="FunFam" id="1.25.40.10:FF:000363">
    <property type="entry name" value="Pentatricopeptide repeat-containing protein"/>
    <property type="match status" value="1"/>
</dbReference>
<feature type="compositionally biased region" description="Basic and acidic residues" evidence="3">
    <location>
        <begin position="202"/>
        <end position="214"/>
    </location>
</feature>
<evidence type="ECO:0000256" key="2">
    <source>
        <dbReference type="PROSITE-ProRule" id="PRU00708"/>
    </source>
</evidence>
<feature type="compositionally biased region" description="Basic and acidic residues" evidence="3">
    <location>
        <begin position="301"/>
        <end position="311"/>
    </location>
</feature>
<feature type="compositionally biased region" description="Polar residues" evidence="3">
    <location>
        <begin position="462"/>
        <end position="475"/>
    </location>
</feature>
<protein>
    <recommendedName>
        <fullName evidence="6">Pentacotripeptide-repeat region of PRORP domain-containing protein</fullName>
    </recommendedName>
</protein>
<dbReference type="InterPro" id="IPR011990">
    <property type="entry name" value="TPR-like_helical_dom_sf"/>
</dbReference>
<dbReference type="eggNOG" id="KOG4197">
    <property type="taxonomic scope" value="Eukaryota"/>
</dbReference>
<dbReference type="GO" id="GO:0009658">
    <property type="term" value="P:chloroplast organization"/>
    <property type="evidence" value="ECO:0007669"/>
    <property type="project" value="EnsemblPlants"/>
</dbReference>
<feature type="compositionally biased region" description="Basic and acidic residues" evidence="3">
    <location>
        <begin position="146"/>
        <end position="159"/>
    </location>
</feature>
<feature type="repeat" description="PPR" evidence="2">
    <location>
        <begin position="785"/>
        <end position="819"/>
    </location>
</feature>
<dbReference type="InterPro" id="IPR044645">
    <property type="entry name" value="DG1/EMB2279-like"/>
</dbReference>
<feature type="compositionally biased region" description="Polar residues" evidence="3">
    <location>
        <begin position="333"/>
        <end position="352"/>
    </location>
</feature>
<gene>
    <name evidence="4" type="ordered locus">AALP_Aa1g313100</name>
</gene>
<dbReference type="Pfam" id="PF13812">
    <property type="entry name" value="PPR_3"/>
    <property type="match status" value="1"/>
</dbReference>
<keyword evidence="5" id="KW-1185">Reference proteome</keyword>
<proteinExistence type="predicted"/>
<feature type="region of interest" description="Disordered" evidence="3">
    <location>
        <begin position="401"/>
        <end position="433"/>
    </location>
</feature>
<dbReference type="GO" id="GO:0003729">
    <property type="term" value="F:mRNA binding"/>
    <property type="evidence" value="ECO:0007669"/>
    <property type="project" value="EnsemblPlants"/>
</dbReference>
<dbReference type="Gramene" id="KFK44869">
    <property type="protein sequence ID" value="KFK44869"/>
    <property type="gene ID" value="AALP_AA1G313100"/>
</dbReference>
<accession>A0A087HRW7</accession>
<evidence type="ECO:0000256" key="1">
    <source>
        <dbReference type="ARBA" id="ARBA00022737"/>
    </source>
</evidence>
<sequence>MAVMISTNPFVNASFLDETRSFTWKRNFPNGKRFLRVNPKKSKVIFCLNLNTKEIGLSNGGFEFKPSFDQYLQVMESVKTARKKKKFDRLVKDKVDDDDDGGGGGGNGESVVRNGVLGSDVEGVKSKSGELKERRYLREEMVSDKRVDKGYKRSEESGISKDVGLSKSGVSSSVTVSEDERFKRTYSKQEMVSDKRIDKGFRRSEESGIQRVSKDVGLSKSGETSVTVSEDERFKRTYSRQEMVSDKRIDRGFRRSEESGIQRVSKDVRWSKSGVPEDESFGRRYSKQEMGRYQRSSDTSRGIERGSKGDGLDLVVEDSGIQRILKDVKCSKSGETSVTVSENESVRSTYSKQEMGRYQRSSDTSRGIERGFKGDGLDLVVEESGIQRILKDVKWGKSGENSVTVSEDESFRGRYQRSSDTPKGFERGSKEDGLDNQRIAKDVKWSKSGENSVAVSEDESFRSQSPKQETVRYQRSFDTSKGFERGSKGDGLDLVAEEKRIQRIANEMGASRSSKLRIGSKRDDGDDSLFDMESPAFRFSDESSDVVDKPGTSRVEMEDRLEKLAKVLNGADINMPEWQFSKAIRSARIRYNDYTITRLIQFLGKLGNWRRVIQVIEWLQRQDRYKSNKLRIIYTTALNVLGKSRRPVEALNIFHAMLLQISSYPDMVAYRSIAVTLGQAGHIKELFHVIDTMRSPPKKKFKPTTLVKWDPRLEPDVVVYNAVLNACVQRKQWEGAFWVLQQLKQRAQKPSPVTYGLVMEVMLACEKYNLVHEFFRKMQKSSIPNALAYRVLVNTLWKEGKTDEAIQTVDDMESRGIVGSAALYYDLARCLCSAGRCNEGLNMIKKICRVANKPLVVTYTGLIQACLDSGNIKDAAYIFDQMKEICPPNLVTCNIMLKAYLESGLFKEARELFRKMSEDGDHIGSSSDFESRVLPDTYTFNTILDVCAKQKKWDDFGYAYQEMLRHGYHFNAKRHLKTVLEASRAGKEEVMEATWEHLRRSNRIPPSPLIKERFCRKLEKGDHVLAISSLADLDGNIEETELRAFSTSAWSKVLHRFEKDLVLRLMDDVNRRVDSRNESPDSVLGNLLSSCKEFLKNKTQVL</sequence>
<feature type="compositionally biased region" description="Low complexity" evidence="3">
    <location>
        <begin position="160"/>
        <end position="176"/>
    </location>
</feature>
<feature type="compositionally biased region" description="Basic and acidic residues" evidence="3">
    <location>
        <begin position="423"/>
        <end position="433"/>
    </location>
</feature>
<evidence type="ECO:0000313" key="4">
    <source>
        <dbReference type="EMBL" id="KFK44869.1"/>
    </source>
</evidence>
<organism evidence="4 5">
    <name type="scientific">Arabis alpina</name>
    <name type="common">Alpine rock-cress</name>
    <dbReference type="NCBI Taxonomy" id="50452"/>
    <lineage>
        <taxon>Eukaryota</taxon>
        <taxon>Viridiplantae</taxon>
        <taxon>Streptophyta</taxon>
        <taxon>Embryophyta</taxon>
        <taxon>Tracheophyta</taxon>
        <taxon>Spermatophyta</taxon>
        <taxon>Magnoliopsida</taxon>
        <taxon>eudicotyledons</taxon>
        <taxon>Gunneridae</taxon>
        <taxon>Pentapetalae</taxon>
        <taxon>rosids</taxon>
        <taxon>malvids</taxon>
        <taxon>Brassicales</taxon>
        <taxon>Brassicaceae</taxon>
        <taxon>Arabideae</taxon>
        <taxon>Arabis</taxon>
    </lineage>
</organism>
<dbReference type="GO" id="GO:0009507">
    <property type="term" value="C:chloroplast"/>
    <property type="evidence" value="ECO:0007669"/>
    <property type="project" value="EnsemblPlants"/>
</dbReference>
<name>A0A087HRW7_ARAAL</name>
<dbReference type="GO" id="GO:0009793">
    <property type="term" value="P:embryo development ending in seed dormancy"/>
    <property type="evidence" value="ECO:0007669"/>
    <property type="project" value="EnsemblPlants"/>
</dbReference>
<keyword evidence="1" id="KW-0677">Repeat</keyword>
<feature type="repeat" description="PPR" evidence="2">
    <location>
        <begin position="936"/>
        <end position="970"/>
    </location>
</feature>
<feature type="region of interest" description="Disordered" evidence="3">
    <location>
        <begin position="93"/>
        <end position="129"/>
    </location>
</feature>
<dbReference type="EMBL" id="CM002869">
    <property type="protein sequence ID" value="KFK44869.1"/>
    <property type="molecule type" value="Genomic_DNA"/>
</dbReference>
<feature type="region of interest" description="Disordered" evidence="3">
    <location>
        <begin position="146"/>
        <end position="180"/>
    </location>
</feature>
<dbReference type="GO" id="GO:0010239">
    <property type="term" value="P:chloroplast mRNA processing"/>
    <property type="evidence" value="ECO:0007669"/>
    <property type="project" value="EnsemblPlants"/>
</dbReference>
<dbReference type="PANTHER" id="PTHR46935:SF1">
    <property type="entry name" value="OS01G0674700 PROTEIN"/>
    <property type="match status" value="1"/>
</dbReference>
<dbReference type="NCBIfam" id="TIGR00756">
    <property type="entry name" value="PPR"/>
    <property type="match status" value="3"/>
</dbReference>
<dbReference type="PANTHER" id="PTHR46935">
    <property type="entry name" value="OS01G0674700 PROTEIN"/>
    <property type="match status" value="1"/>
</dbReference>
<evidence type="ECO:0000313" key="5">
    <source>
        <dbReference type="Proteomes" id="UP000029120"/>
    </source>
</evidence>
<feature type="region of interest" description="Disordered" evidence="3">
    <location>
        <begin position="445"/>
        <end position="475"/>
    </location>
</feature>
<evidence type="ECO:0008006" key="6">
    <source>
        <dbReference type="Google" id="ProtNLM"/>
    </source>
</evidence>
<dbReference type="AlphaFoldDB" id="A0A087HRW7"/>
<dbReference type="PROSITE" id="PS51375">
    <property type="entry name" value="PPR"/>
    <property type="match status" value="4"/>
</dbReference>
<feature type="region of interest" description="Disordered" evidence="3">
    <location>
        <begin position="332"/>
        <end position="372"/>
    </location>
</feature>
<dbReference type="InterPro" id="IPR002885">
    <property type="entry name" value="PPR_rpt"/>
</dbReference>
<dbReference type="Pfam" id="PF01535">
    <property type="entry name" value="PPR"/>
    <property type="match status" value="3"/>
</dbReference>
<dbReference type="OMA" id="EMVSDKR"/>
<dbReference type="FunFam" id="1.25.40.10:FF:001393">
    <property type="entry name" value="Pentatricopeptide repeat-containing protein chloroplastic"/>
    <property type="match status" value="1"/>
</dbReference>
<dbReference type="Proteomes" id="UP000029120">
    <property type="component" value="Chromosome 1"/>
</dbReference>
<dbReference type="Pfam" id="PF13041">
    <property type="entry name" value="PPR_2"/>
    <property type="match status" value="1"/>
</dbReference>
<dbReference type="Gene3D" id="1.25.40.10">
    <property type="entry name" value="Tetratricopeptide repeat domain"/>
    <property type="match status" value="3"/>
</dbReference>
<reference evidence="5" key="1">
    <citation type="journal article" date="2015" name="Nat. Plants">
        <title>Genome expansion of Arabis alpina linked with retrotransposition and reduced symmetric DNA methylation.</title>
        <authorList>
            <person name="Willing E.M."/>
            <person name="Rawat V."/>
            <person name="Mandakova T."/>
            <person name="Maumus F."/>
            <person name="James G.V."/>
            <person name="Nordstroem K.J."/>
            <person name="Becker C."/>
            <person name="Warthmann N."/>
            <person name="Chica C."/>
            <person name="Szarzynska B."/>
            <person name="Zytnicki M."/>
            <person name="Albani M.C."/>
            <person name="Kiefer C."/>
            <person name="Bergonzi S."/>
            <person name="Castaings L."/>
            <person name="Mateos J.L."/>
            <person name="Berns M.C."/>
            <person name="Bujdoso N."/>
            <person name="Piofczyk T."/>
            <person name="de Lorenzo L."/>
            <person name="Barrero-Sicilia C."/>
            <person name="Mateos I."/>
            <person name="Piednoel M."/>
            <person name="Hagmann J."/>
            <person name="Chen-Min-Tao R."/>
            <person name="Iglesias-Fernandez R."/>
            <person name="Schuster S.C."/>
            <person name="Alonso-Blanco C."/>
            <person name="Roudier F."/>
            <person name="Carbonero P."/>
            <person name="Paz-Ares J."/>
            <person name="Davis S.J."/>
            <person name="Pecinka A."/>
            <person name="Quesneville H."/>
            <person name="Colot V."/>
            <person name="Lysak M.A."/>
            <person name="Weigel D."/>
            <person name="Coupland G."/>
            <person name="Schneeberger K."/>
        </authorList>
    </citation>
    <scope>NUCLEOTIDE SEQUENCE [LARGE SCALE GENOMIC DNA]</scope>
    <source>
        <strain evidence="5">cv. Pajares</strain>
    </source>
</reference>
<dbReference type="OrthoDB" id="1909155at2759"/>
<feature type="region of interest" description="Disordered" evidence="3">
    <location>
        <begin position="272"/>
        <end position="312"/>
    </location>
</feature>
<dbReference type="SUPFAM" id="SSF48452">
    <property type="entry name" value="TPR-like"/>
    <property type="match status" value="1"/>
</dbReference>
<feature type="region of interest" description="Disordered" evidence="3">
    <location>
        <begin position="202"/>
        <end position="225"/>
    </location>
</feature>
<feature type="compositionally biased region" description="Basic and acidic residues" evidence="3">
    <location>
        <begin position="280"/>
        <end position="292"/>
    </location>
</feature>
<evidence type="ECO:0000256" key="3">
    <source>
        <dbReference type="SAM" id="MobiDB-lite"/>
    </source>
</evidence>
<feature type="repeat" description="PPR" evidence="2">
    <location>
        <begin position="716"/>
        <end position="750"/>
    </location>
</feature>